<evidence type="ECO:0008006" key="4">
    <source>
        <dbReference type="Google" id="ProtNLM"/>
    </source>
</evidence>
<dbReference type="InterPro" id="IPR011990">
    <property type="entry name" value="TPR-like_helical_dom_sf"/>
</dbReference>
<keyword evidence="3" id="KW-1185">Reference proteome</keyword>
<dbReference type="HOGENOM" id="CLU_004821_0_0_5"/>
<dbReference type="Proteomes" id="UP000002745">
    <property type="component" value="Chromosome"/>
</dbReference>
<dbReference type="KEGG" id="hba:Hbal_0535"/>
<accession>C6XN67</accession>
<protein>
    <recommendedName>
        <fullName evidence="4">Tetratricopeptide repeat protein</fullName>
    </recommendedName>
</protein>
<dbReference type="Gene3D" id="1.25.40.10">
    <property type="entry name" value="Tetratricopeptide repeat domain"/>
    <property type="match status" value="2"/>
</dbReference>
<evidence type="ECO:0000256" key="1">
    <source>
        <dbReference type="SAM" id="MobiDB-lite"/>
    </source>
</evidence>
<name>C6XN67_HIRBI</name>
<evidence type="ECO:0000313" key="3">
    <source>
        <dbReference type="Proteomes" id="UP000002745"/>
    </source>
</evidence>
<feature type="compositionally biased region" description="Polar residues" evidence="1">
    <location>
        <begin position="342"/>
        <end position="364"/>
    </location>
</feature>
<gene>
    <name evidence="2" type="ordered locus">Hbal_0535</name>
</gene>
<feature type="region of interest" description="Disordered" evidence="1">
    <location>
        <begin position="337"/>
        <end position="365"/>
    </location>
</feature>
<dbReference type="SUPFAM" id="SSF48452">
    <property type="entry name" value="TPR-like"/>
    <property type="match status" value="2"/>
</dbReference>
<evidence type="ECO:0000313" key="2">
    <source>
        <dbReference type="EMBL" id="ACT58237.1"/>
    </source>
</evidence>
<dbReference type="AlphaFoldDB" id="C6XN67"/>
<reference evidence="3" key="1">
    <citation type="journal article" date="2011" name="J. Bacteriol.">
        <title>Genome sequences of eight morphologically diverse alphaproteobacteria.</title>
        <authorList>
            <consortium name="US DOE Joint Genome Institute"/>
            <person name="Brown P.J."/>
            <person name="Kysela D.T."/>
            <person name="Buechlein A."/>
            <person name="Hemmerich C."/>
            <person name="Brun Y.V."/>
        </authorList>
    </citation>
    <scope>NUCLEOTIDE SEQUENCE [LARGE SCALE GENOMIC DNA]</scope>
    <source>
        <strain evidence="3">ATCC 49814 / DSM 5838 / IFAM 1418</strain>
    </source>
</reference>
<feature type="region of interest" description="Disordered" evidence="1">
    <location>
        <begin position="268"/>
        <end position="301"/>
    </location>
</feature>
<dbReference type="EMBL" id="CP001678">
    <property type="protein sequence ID" value="ACT58237.1"/>
    <property type="molecule type" value="Genomic_DNA"/>
</dbReference>
<sequence length="1159" mass="126511">MIIPVLWEQSAWAQRAVSLSADEKAGHARLVAKWGDGDENAPKIEASIQNRVLVLEFPEPVTIDLSAVREELPNWVALARLDADGLTARIALKKQDTRIHVSSSADLAAVDILPEESETDPADIVSPLIAIREAAKEAAIIAEIPPPVDLIDGLEVRVSEAGNRTRVAFYWPQDVNYTASSSGNIYTLKFDRRAKPDIARLNIDPPEQLKSARYTNDDLGMQFDIQLPAGVKPTSYKEDNIVIVDLASKEAIEAAKKEKDALLAAMSTANEVPETSKEDDDQVEDTTPHSVSAQPVQPEKPIQLAMPVAAPTLKEAVFGSSSESVGLSQDIDVDRGTKTARPVQQNENSNVNQGTQASNKSVGTRETFFRGEWAEPAPLSRKVKAEIDAQPNSLTITVPWQAPAPAAVFNRSPANWIVFAVDADIEIDTTQLPSLYNIDVIRQDNAVLMRVEAPEGMIASAQSEGTIWTITFAGAAMQAERFLKPVREVSETGRFSIETPLIGAAGIVWFTDPVVGDEIASVVAFGPTSASTTPRKFVEAEMPSTAHGLVVIPNSDDVLVKLHDERVVVSSSRGMAMSNFSGVTSSSYTKMNSDTPTPAFIDFDSWGGLAGNAFFSRKGELERVAATRDPSSKAGADVLVDLARFYIGHDLGAEASGVLDSALDGRPLLEQDAAFLGLRGAAEVMMKRYELAEKDLSKGPLRADQSALLWRGYVAAKMGQWERANDFFRQSEELIFAYSGRWASEFYSVAAEAALRAKELDRARQLAGRAAGTSYRESAESASLLLAQIDEAVGETEKAYKQYLALTIDGIEPVAVRAELRRLDLGAKIDKITPSEAADHLDTLRYRWRGDATEMETVGILADQYMSLGRFREALLLVQSAALRNPDEPGARELRIRLVEFFRKLYLDGEAERLDPIQALALFYEFKDLTPIGQDGDRMIRKLARRLVAFDLLDPATELLQHQVDNRVRGRGKAVIAVDLASIYLMDRQPERALAAIGASRQPRLPKELALQRRLLEAAAYRDMGRSDHAIELLEGVEGLEAASIRADAYWKSEKWTDAANQLASMLPEASQAEKSDIDLALKAAIAGRLAKNMGLLSRLNEGYAHLFENTANEQSFALITSQTDISGAALSEAVSRRADAPRVDAFAASLKQRFDGEG</sequence>
<organism evidence="2 3">
    <name type="scientific">Hirschia baltica (strain ATCC 49814 / DSM 5838 / IFAM 1418)</name>
    <dbReference type="NCBI Taxonomy" id="582402"/>
    <lineage>
        <taxon>Bacteria</taxon>
        <taxon>Pseudomonadati</taxon>
        <taxon>Pseudomonadota</taxon>
        <taxon>Alphaproteobacteria</taxon>
        <taxon>Hyphomonadales</taxon>
        <taxon>Hyphomonadaceae</taxon>
        <taxon>Hirschia</taxon>
    </lineage>
</organism>
<dbReference type="STRING" id="582402.Hbal_0535"/>
<dbReference type="eggNOG" id="COG0457">
    <property type="taxonomic scope" value="Bacteria"/>
</dbReference>
<proteinExistence type="predicted"/>